<dbReference type="EMBL" id="JAZHXI010000011">
    <property type="protein sequence ID" value="KAL2066191.1"/>
    <property type="molecule type" value="Genomic_DNA"/>
</dbReference>
<dbReference type="PRINTS" id="PR00700">
    <property type="entry name" value="PRTYPHPHTASE"/>
</dbReference>
<dbReference type="InterPro" id="IPR000242">
    <property type="entry name" value="PTP_cat"/>
</dbReference>
<comment type="caution">
    <text evidence="7">The sequence shown here is derived from an EMBL/GenBank/DDBJ whole genome shotgun (WGS) entry which is preliminary data.</text>
</comment>
<feature type="compositionally biased region" description="Low complexity" evidence="3">
    <location>
        <begin position="19"/>
        <end position="34"/>
    </location>
</feature>
<feature type="domain" description="Tyrosine-protein phosphatase" evidence="4">
    <location>
        <begin position="535"/>
        <end position="850"/>
    </location>
</feature>
<evidence type="ECO:0000256" key="2">
    <source>
        <dbReference type="ARBA" id="ARBA00013064"/>
    </source>
</evidence>
<feature type="compositionally biased region" description="Basic and acidic residues" evidence="3">
    <location>
        <begin position="177"/>
        <end position="186"/>
    </location>
</feature>
<feature type="compositionally biased region" description="Polar residues" evidence="3">
    <location>
        <begin position="60"/>
        <end position="70"/>
    </location>
</feature>
<dbReference type="Pfam" id="PF00581">
    <property type="entry name" value="Rhodanese"/>
    <property type="match status" value="1"/>
</dbReference>
<feature type="compositionally biased region" description="Low complexity" evidence="3">
    <location>
        <begin position="661"/>
        <end position="672"/>
    </location>
</feature>
<dbReference type="InterPro" id="IPR003595">
    <property type="entry name" value="Tyr_Pase_cat"/>
</dbReference>
<dbReference type="CDD" id="cd01446">
    <property type="entry name" value="DSP_MapKP"/>
    <property type="match status" value="1"/>
</dbReference>
<evidence type="ECO:0000256" key="1">
    <source>
        <dbReference type="ARBA" id="ARBA00009649"/>
    </source>
</evidence>
<dbReference type="InterPro" id="IPR000387">
    <property type="entry name" value="Tyr_Pase_dom"/>
</dbReference>
<dbReference type="Pfam" id="PF00102">
    <property type="entry name" value="Y_phosphatase"/>
    <property type="match status" value="1"/>
</dbReference>
<dbReference type="SMART" id="SM00194">
    <property type="entry name" value="PTPc"/>
    <property type="match status" value="1"/>
</dbReference>
<feature type="compositionally biased region" description="Polar residues" evidence="3">
    <location>
        <begin position="785"/>
        <end position="800"/>
    </location>
</feature>
<protein>
    <recommendedName>
        <fullName evidence="2">protein-tyrosine-phosphatase</fullName>
        <ecNumber evidence="2">3.1.3.48</ecNumber>
    </recommendedName>
</protein>
<dbReference type="PROSITE" id="PS50055">
    <property type="entry name" value="TYR_PHOSPHATASE_PTP"/>
    <property type="match status" value="1"/>
</dbReference>
<feature type="domain" description="Tyrosine specific protein phosphatases" evidence="5">
    <location>
        <begin position="724"/>
        <end position="841"/>
    </location>
</feature>
<sequence>MPTKTTTRPPPRSAHSHSHSQSNRTSSKSSTTPSNPLPRVAASVGQAYPPNASPFLRSPALQNDVRTPSPNYFGLIVDPATDPRDSGAGPKDNWSPPSSSIRSFGAGTPQHLPLDANPDFAAFRKQAEGPNAFNLGHGNLSHFASTPSAVPRPKPERRPTRSETQDNTSPKSKPRPRHDTPERIELDGGPSLNAPSFFDIPRQQSPAPMNDSNPPLQRNYLSNIDDRHPRLSLPQNKADPPSPHQKAQHKTSHRADTLPSSLEDGPALISTAQLREMVERLPSSQFLLLDLRVFPQFSQSRINGALNLCIPTTLLKRPSFNLQKLQDTFTSDSEKARFSEWKSAKYLVVYDAFSSEKKDAVSAVNTLKKFSNEGWKGDSYIVRGGFAEFAKNFPHLIDNRSSQEMQSSKISLSLGTSGPDVAPVAGGCVMPATKNAANPFFSNIRQNQDLIGGVGQMDIKIPDEINQEFKKLLPRWLTKTCAADDHGKIVSDKFLRLELAEQSRMTKALSSGVSWGTPAPGSRDVQIAGIEKGSKNRYNNIWPFEHARVKLHGRPEGACDYVNASHIRSSRSNKQYIASQGPLPATFEDFWSVIWDQDVRVIVMLTAESEGGQLKCHSYWSGKQFGALKLKALSEKKVALSSSRSRSPKESRESGRRRANTTAETAPPTPAAEKPYAIIRKFTLSHSAHPFSPMREITQVHYSSWPDFGAPASPGQLLGLVELSNVIQRASMAPTESTRSEDPESAETSRPMLVHCSAGCGRTGTFCTIDTVIDMLKRQRKEAKSGTTPMEISTSSSGDYMSSKGVSGDWVFDQDVDLIEKTVEDFRGQRLSMVQSLRQYVLCYETVLEWISQQQFGTGRTNRERSGSDGGLERTNS</sequence>
<feature type="region of interest" description="Disordered" evidence="3">
    <location>
        <begin position="858"/>
        <end position="877"/>
    </location>
</feature>
<evidence type="ECO:0000259" key="6">
    <source>
        <dbReference type="PROSITE" id="PS50206"/>
    </source>
</evidence>
<evidence type="ECO:0000313" key="7">
    <source>
        <dbReference type="EMBL" id="KAL2066191.1"/>
    </source>
</evidence>
<proteinExistence type="inferred from homology"/>
<feature type="region of interest" description="Disordered" evidence="3">
    <location>
        <begin position="731"/>
        <end position="750"/>
    </location>
</feature>
<dbReference type="InterPro" id="IPR029021">
    <property type="entry name" value="Prot-tyrosine_phosphatase-like"/>
</dbReference>
<feature type="region of interest" description="Disordered" evidence="3">
    <location>
        <begin position="780"/>
        <end position="800"/>
    </location>
</feature>
<dbReference type="InterPro" id="IPR050348">
    <property type="entry name" value="Protein-Tyr_Phosphatase"/>
</dbReference>
<dbReference type="InterPro" id="IPR016130">
    <property type="entry name" value="Tyr_Pase_AS"/>
</dbReference>
<dbReference type="Proteomes" id="UP001595075">
    <property type="component" value="Unassembled WGS sequence"/>
</dbReference>
<dbReference type="PANTHER" id="PTHR19134:SF561">
    <property type="entry name" value="PROTEIN TYROSINE PHOSPHATASE 36E, ISOFORM A"/>
    <property type="match status" value="1"/>
</dbReference>
<dbReference type="Gene3D" id="3.40.250.10">
    <property type="entry name" value="Rhodanese-like domain"/>
    <property type="match status" value="1"/>
</dbReference>
<dbReference type="CDD" id="cd18533">
    <property type="entry name" value="PTP_fungal"/>
    <property type="match status" value="1"/>
</dbReference>
<dbReference type="SUPFAM" id="SSF52821">
    <property type="entry name" value="Rhodanese/Cell cycle control phosphatase"/>
    <property type="match status" value="1"/>
</dbReference>
<evidence type="ECO:0000313" key="8">
    <source>
        <dbReference type="Proteomes" id="UP001595075"/>
    </source>
</evidence>
<organism evidence="7 8">
    <name type="scientific">Oculimacula yallundae</name>
    <dbReference type="NCBI Taxonomy" id="86028"/>
    <lineage>
        <taxon>Eukaryota</taxon>
        <taxon>Fungi</taxon>
        <taxon>Dikarya</taxon>
        <taxon>Ascomycota</taxon>
        <taxon>Pezizomycotina</taxon>
        <taxon>Leotiomycetes</taxon>
        <taxon>Helotiales</taxon>
        <taxon>Ploettnerulaceae</taxon>
        <taxon>Oculimacula</taxon>
    </lineage>
</organism>
<dbReference type="PROSITE" id="PS50206">
    <property type="entry name" value="RHODANESE_3"/>
    <property type="match status" value="1"/>
</dbReference>
<dbReference type="EC" id="3.1.3.48" evidence="2"/>
<feature type="region of interest" description="Disordered" evidence="3">
    <location>
        <begin position="639"/>
        <end position="672"/>
    </location>
</feature>
<evidence type="ECO:0000259" key="5">
    <source>
        <dbReference type="PROSITE" id="PS50056"/>
    </source>
</evidence>
<dbReference type="InterPro" id="IPR001763">
    <property type="entry name" value="Rhodanese-like_dom"/>
</dbReference>
<dbReference type="PROSITE" id="PS00383">
    <property type="entry name" value="TYR_PHOSPHATASE_1"/>
    <property type="match status" value="1"/>
</dbReference>
<evidence type="ECO:0000256" key="3">
    <source>
        <dbReference type="SAM" id="MobiDB-lite"/>
    </source>
</evidence>
<feature type="region of interest" description="Disordered" evidence="3">
    <location>
        <begin position="1"/>
        <end position="263"/>
    </location>
</feature>
<keyword evidence="8" id="KW-1185">Reference proteome</keyword>
<feature type="compositionally biased region" description="Basic and acidic residues" evidence="3">
    <location>
        <begin position="647"/>
        <end position="656"/>
    </location>
</feature>
<dbReference type="Gene3D" id="3.90.190.10">
    <property type="entry name" value="Protein tyrosine phosphatase superfamily"/>
    <property type="match status" value="1"/>
</dbReference>
<comment type="similarity">
    <text evidence="1">Belongs to the protein-tyrosine phosphatase family. Non-receptor class subfamily.</text>
</comment>
<gene>
    <name evidence="7" type="ORF">VTL71DRAFT_2262</name>
</gene>
<feature type="compositionally biased region" description="Polar residues" evidence="3">
    <location>
        <begin position="202"/>
        <end position="222"/>
    </location>
</feature>
<name>A0ABR4C8D5_9HELO</name>
<dbReference type="SUPFAM" id="SSF52799">
    <property type="entry name" value="(Phosphotyrosine protein) phosphatases II"/>
    <property type="match status" value="1"/>
</dbReference>
<reference evidence="7 8" key="1">
    <citation type="journal article" date="2024" name="Commun. Biol.">
        <title>Comparative genomic analysis of thermophilic fungi reveals convergent evolutionary adaptations and gene losses.</title>
        <authorList>
            <person name="Steindorff A.S."/>
            <person name="Aguilar-Pontes M.V."/>
            <person name="Robinson A.J."/>
            <person name="Andreopoulos B."/>
            <person name="LaButti K."/>
            <person name="Kuo A."/>
            <person name="Mondo S."/>
            <person name="Riley R."/>
            <person name="Otillar R."/>
            <person name="Haridas S."/>
            <person name="Lipzen A."/>
            <person name="Grimwood J."/>
            <person name="Schmutz J."/>
            <person name="Clum A."/>
            <person name="Reid I.D."/>
            <person name="Moisan M.C."/>
            <person name="Butler G."/>
            <person name="Nguyen T.T.M."/>
            <person name="Dewar K."/>
            <person name="Conant G."/>
            <person name="Drula E."/>
            <person name="Henrissat B."/>
            <person name="Hansel C."/>
            <person name="Singer S."/>
            <person name="Hutchinson M.I."/>
            <person name="de Vries R.P."/>
            <person name="Natvig D.O."/>
            <person name="Powell A.J."/>
            <person name="Tsang A."/>
            <person name="Grigoriev I.V."/>
        </authorList>
    </citation>
    <scope>NUCLEOTIDE SEQUENCE [LARGE SCALE GENOMIC DNA]</scope>
    <source>
        <strain evidence="7 8">CBS 494.80</strain>
    </source>
</reference>
<accession>A0ABR4C8D5</accession>
<feature type="domain" description="Rhodanese" evidence="6">
    <location>
        <begin position="282"/>
        <end position="398"/>
    </location>
</feature>
<dbReference type="InterPro" id="IPR036873">
    <property type="entry name" value="Rhodanese-like_dom_sf"/>
</dbReference>
<evidence type="ECO:0000259" key="4">
    <source>
        <dbReference type="PROSITE" id="PS50055"/>
    </source>
</evidence>
<dbReference type="PROSITE" id="PS50056">
    <property type="entry name" value="TYR_PHOSPHATASE_2"/>
    <property type="match status" value="1"/>
</dbReference>
<feature type="compositionally biased region" description="Basic and acidic residues" evidence="3">
    <location>
        <begin position="153"/>
        <end position="164"/>
    </location>
</feature>
<dbReference type="SMART" id="SM00450">
    <property type="entry name" value="RHOD"/>
    <property type="match status" value="1"/>
</dbReference>
<dbReference type="PANTHER" id="PTHR19134">
    <property type="entry name" value="RECEPTOR-TYPE TYROSINE-PROTEIN PHOSPHATASE"/>
    <property type="match status" value="1"/>
</dbReference>
<dbReference type="SMART" id="SM00404">
    <property type="entry name" value="PTPc_motif"/>
    <property type="match status" value="1"/>
</dbReference>